<reference evidence="2 3" key="1">
    <citation type="journal article" date="2019" name="Int. J. Syst. Evol. Microbiol.">
        <title>The Global Catalogue of Microorganisms (GCM) 10K type strain sequencing project: providing services to taxonomists for standard genome sequencing and annotation.</title>
        <authorList>
            <consortium name="The Broad Institute Genomics Platform"/>
            <consortium name="The Broad Institute Genome Sequencing Center for Infectious Disease"/>
            <person name="Wu L."/>
            <person name="Ma J."/>
        </authorList>
    </citation>
    <scope>NUCLEOTIDE SEQUENCE [LARGE SCALE GENOMIC DNA]</scope>
    <source>
        <strain evidence="2 3">YIM 94188</strain>
    </source>
</reference>
<feature type="transmembrane region" description="Helical" evidence="1">
    <location>
        <begin position="129"/>
        <end position="149"/>
    </location>
</feature>
<gene>
    <name evidence="2" type="ORF">ACFQEV_08210</name>
</gene>
<organism evidence="2 3">
    <name type="scientific">Halopelagius fulvigenes</name>
    <dbReference type="NCBI Taxonomy" id="1198324"/>
    <lineage>
        <taxon>Archaea</taxon>
        <taxon>Methanobacteriati</taxon>
        <taxon>Methanobacteriota</taxon>
        <taxon>Stenosarchaea group</taxon>
        <taxon>Halobacteria</taxon>
        <taxon>Halobacteriales</taxon>
        <taxon>Haloferacaceae</taxon>
    </lineage>
</organism>
<accession>A0ABD5U1R5</accession>
<sequence>MTLGDVLHLSDRQERLLVRAMQLTLSGLLVYGLATYQLGMAVNGGLALAVTFLPALLRREYGYTMDVGLVLWITVAIFLHSVGSLGLYSRYSWYDEITHTISATVIAGVGYATLRAFECHSDDIDVSSEFRAVFIVVFVLASGVLWEVFEFAVPYLSRVLGVSSPVTVYGIDDIVTDMLFNTVGAVLVAFWGTGYFGGLAVFFRQQLSSNNSK</sequence>
<proteinExistence type="predicted"/>
<evidence type="ECO:0000313" key="3">
    <source>
        <dbReference type="Proteomes" id="UP001596408"/>
    </source>
</evidence>
<dbReference type="InterPro" id="IPR014509">
    <property type="entry name" value="YjdF-like"/>
</dbReference>
<protein>
    <submittedName>
        <fullName evidence="2">Uncharacterized protein</fullName>
    </submittedName>
</protein>
<dbReference type="Pfam" id="PF09997">
    <property type="entry name" value="DUF2238"/>
    <property type="match status" value="1"/>
</dbReference>
<feature type="transmembrane region" description="Helical" evidence="1">
    <location>
        <begin position="40"/>
        <end position="57"/>
    </location>
</feature>
<evidence type="ECO:0000313" key="2">
    <source>
        <dbReference type="EMBL" id="MFC6824973.1"/>
    </source>
</evidence>
<dbReference type="Proteomes" id="UP001596408">
    <property type="component" value="Unassembled WGS sequence"/>
</dbReference>
<evidence type="ECO:0000256" key="1">
    <source>
        <dbReference type="SAM" id="Phobius"/>
    </source>
</evidence>
<dbReference type="AlphaFoldDB" id="A0ABD5U1R5"/>
<dbReference type="EMBL" id="JBHSXH010000011">
    <property type="protein sequence ID" value="MFC6824973.1"/>
    <property type="molecule type" value="Genomic_DNA"/>
</dbReference>
<dbReference type="RefSeq" id="WP_379694702.1">
    <property type="nucleotide sequence ID" value="NZ_JBHSXH010000011.1"/>
</dbReference>
<keyword evidence="1" id="KW-0472">Membrane</keyword>
<feature type="transmembrane region" description="Helical" evidence="1">
    <location>
        <begin position="97"/>
        <end position="117"/>
    </location>
</feature>
<feature type="transmembrane region" description="Helical" evidence="1">
    <location>
        <begin position="178"/>
        <end position="203"/>
    </location>
</feature>
<comment type="caution">
    <text evidence="2">The sequence shown here is derived from an EMBL/GenBank/DDBJ whole genome shotgun (WGS) entry which is preliminary data.</text>
</comment>
<keyword evidence="1" id="KW-0812">Transmembrane</keyword>
<name>A0ABD5U1R5_9EURY</name>
<keyword evidence="3" id="KW-1185">Reference proteome</keyword>
<keyword evidence="1" id="KW-1133">Transmembrane helix</keyword>
<feature type="transmembrane region" description="Helical" evidence="1">
    <location>
        <begin position="69"/>
        <end position="91"/>
    </location>
</feature>